<comment type="similarity">
    <text evidence="8">Belongs to the Nanog homeobox family.</text>
</comment>
<evidence type="ECO:0000256" key="5">
    <source>
        <dbReference type="ARBA" id="ARBA00023155"/>
    </source>
</evidence>
<dbReference type="GO" id="GO:0000978">
    <property type="term" value="F:RNA polymerase II cis-regulatory region sequence-specific DNA binding"/>
    <property type="evidence" value="ECO:0007669"/>
    <property type="project" value="TreeGrafter"/>
</dbReference>
<keyword evidence="3" id="KW-0805">Transcription regulation</keyword>
<evidence type="ECO:0000313" key="14">
    <source>
        <dbReference type="Proteomes" id="UP000694411"/>
    </source>
</evidence>
<dbReference type="Proteomes" id="UP000694411">
    <property type="component" value="Chromosome 12"/>
</dbReference>
<keyword evidence="4 9" id="KW-0238">DNA-binding</keyword>
<evidence type="ECO:0000256" key="9">
    <source>
        <dbReference type="PROSITE-ProRule" id="PRU00108"/>
    </source>
</evidence>
<dbReference type="AlphaFoldDB" id="A0A8D2FA02"/>
<evidence type="ECO:0000256" key="3">
    <source>
        <dbReference type="ARBA" id="ARBA00023015"/>
    </source>
</evidence>
<reference evidence="13" key="1">
    <citation type="submission" date="2018-05" db="EMBL/GenBank/DDBJ databases">
        <title>Whole genome of Theropithecus gelada.</title>
        <authorList>
            <person name="Chiou K.L."/>
            <person name="Snyder-Mackler N."/>
        </authorList>
    </citation>
    <scope>NUCLEOTIDE SEQUENCE [LARGE SCALE GENOMIC DNA]</scope>
</reference>
<evidence type="ECO:0000256" key="10">
    <source>
        <dbReference type="RuleBase" id="RU000682"/>
    </source>
</evidence>
<feature type="compositionally biased region" description="Basic and acidic residues" evidence="11">
    <location>
        <begin position="202"/>
        <end position="213"/>
    </location>
</feature>
<feature type="domain" description="Homeobox" evidence="12">
    <location>
        <begin position="93"/>
        <end position="153"/>
    </location>
</feature>
<proteinExistence type="inferred from homology"/>
<organism evidence="13 14">
    <name type="scientific">Theropithecus gelada</name>
    <name type="common">Gelada baboon</name>
    <dbReference type="NCBI Taxonomy" id="9565"/>
    <lineage>
        <taxon>Eukaryota</taxon>
        <taxon>Metazoa</taxon>
        <taxon>Chordata</taxon>
        <taxon>Craniata</taxon>
        <taxon>Vertebrata</taxon>
        <taxon>Euteleostomi</taxon>
        <taxon>Mammalia</taxon>
        <taxon>Eutheria</taxon>
        <taxon>Euarchontoglires</taxon>
        <taxon>Primates</taxon>
        <taxon>Haplorrhini</taxon>
        <taxon>Catarrhini</taxon>
        <taxon>Cercopithecidae</taxon>
        <taxon>Cercopithecinae</taxon>
        <taxon>Theropithecus</taxon>
    </lineage>
</organism>
<keyword evidence="5 9" id="KW-0371">Homeobox</keyword>
<feature type="DNA-binding region" description="Homeobox" evidence="9">
    <location>
        <begin position="95"/>
        <end position="154"/>
    </location>
</feature>
<protein>
    <recommendedName>
        <fullName evidence="12">Homeobox domain-containing protein</fullName>
    </recommendedName>
</protein>
<keyword evidence="2" id="KW-0677">Repeat</keyword>
<dbReference type="InterPro" id="IPR017970">
    <property type="entry name" value="Homeobox_CS"/>
</dbReference>
<dbReference type="PANTHER" id="PTHR24327">
    <property type="entry name" value="HOMEOBOX PROTEIN"/>
    <property type="match status" value="1"/>
</dbReference>
<keyword evidence="14" id="KW-1185">Reference proteome</keyword>
<feature type="region of interest" description="Disordered" evidence="11">
    <location>
        <begin position="184"/>
        <end position="218"/>
    </location>
</feature>
<dbReference type="SMART" id="SM00389">
    <property type="entry name" value="HOX"/>
    <property type="match status" value="1"/>
</dbReference>
<dbReference type="CDD" id="cd00086">
    <property type="entry name" value="homeodomain"/>
    <property type="match status" value="1"/>
</dbReference>
<dbReference type="PANTHER" id="PTHR24327:SF79">
    <property type="entry name" value="HOMEOBOX PROTEIN NANOG-RELATED"/>
    <property type="match status" value="1"/>
</dbReference>
<comment type="subcellular location">
    <subcellularLocation>
        <location evidence="1 9 10">Nucleus</location>
    </subcellularLocation>
</comment>
<dbReference type="GO" id="GO:0000981">
    <property type="term" value="F:DNA-binding transcription factor activity, RNA polymerase II-specific"/>
    <property type="evidence" value="ECO:0007669"/>
    <property type="project" value="InterPro"/>
</dbReference>
<dbReference type="InterPro" id="IPR001356">
    <property type="entry name" value="HD"/>
</dbReference>
<accession>A0A8D2FA02</accession>
<reference evidence="13" key="3">
    <citation type="submission" date="2025-09" db="UniProtKB">
        <authorList>
            <consortium name="Ensembl"/>
        </authorList>
    </citation>
    <scope>IDENTIFICATION</scope>
</reference>
<sequence>MSMDPACPQSLPCFEASDCKESSLMPVICGPEENYPSLQMSPAEMPHTETVSPLPSSMDLLIQESSDSPTSPKGKQPTAAENSAPKKEDKVPVKKQKTRTLFSSTQLFVPIDRFQRQKYLSLQQMQELSNILNLSYKQVKTWFQNQRMKSKRWQKNNWPQNSNGVYDSGLSTYLPQPLLFLPPGMPGEHDWESSSLEQPDLEQFKLEQSEPEHPVLGQPLLEHSDLVHPVLEQSGLQQSLL</sequence>
<feature type="region of interest" description="Disordered" evidence="11">
    <location>
        <begin position="30"/>
        <end position="96"/>
    </location>
</feature>
<dbReference type="GO" id="GO:0008284">
    <property type="term" value="P:positive regulation of cell population proliferation"/>
    <property type="evidence" value="ECO:0007669"/>
    <property type="project" value="UniProtKB-ARBA"/>
</dbReference>
<evidence type="ECO:0000256" key="4">
    <source>
        <dbReference type="ARBA" id="ARBA00023125"/>
    </source>
</evidence>
<keyword evidence="6" id="KW-0804">Transcription</keyword>
<evidence type="ECO:0000256" key="8">
    <source>
        <dbReference type="ARBA" id="ARBA00043992"/>
    </source>
</evidence>
<keyword evidence="7 9" id="KW-0539">Nucleus</keyword>
<evidence type="ECO:0000256" key="6">
    <source>
        <dbReference type="ARBA" id="ARBA00023163"/>
    </source>
</evidence>
<reference evidence="13" key="2">
    <citation type="submission" date="2025-08" db="UniProtKB">
        <authorList>
            <consortium name="Ensembl"/>
        </authorList>
    </citation>
    <scope>IDENTIFICATION</scope>
</reference>
<dbReference type="PROSITE" id="PS50071">
    <property type="entry name" value="HOMEOBOX_2"/>
    <property type="match status" value="1"/>
</dbReference>
<dbReference type="SUPFAM" id="SSF46689">
    <property type="entry name" value="Homeodomain-like"/>
    <property type="match status" value="1"/>
</dbReference>
<dbReference type="FunFam" id="1.10.10.60:FF:000203">
    <property type="entry name" value="Nanog homeobox transcription factor"/>
    <property type="match status" value="1"/>
</dbReference>
<evidence type="ECO:0000256" key="1">
    <source>
        <dbReference type="ARBA" id="ARBA00004123"/>
    </source>
</evidence>
<dbReference type="Pfam" id="PF00046">
    <property type="entry name" value="Homeodomain"/>
    <property type="match status" value="1"/>
</dbReference>
<feature type="compositionally biased region" description="Polar residues" evidence="11">
    <location>
        <begin position="63"/>
        <end position="73"/>
    </location>
</feature>
<dbReference type="Ensembl" id="ENSTGET00000020745.1">
    <property type="protein sequence ID" value="ENSTGEP00000017384.1"/>
    <property type="gene ID" value="ENSTGEG00000014053.1"/>
</dbReference>
<dbReference type="InterPro" id="IPR050460">
    <property type="entry name" value="Distal-less_Homeobox_TF"/>
</dbReference>
<dbReference type="GO" id="GO:0005654">
    <property type="term" value="C:nucleoplasm"/>
    <property type="evidence" value="ECO:0007669"/>
    <property type="project" value="UniProtKB-ARBA"/>
</dbReference>
<dbReference type="PROSITE" id="PS00027">
    <property type="entry name" value="HOMEOBOX_1"/>
    <property type="match status" value="1"/>
</dbReference>
<evidence type="ECO:0000256" key="11">
    <source>
        <dbReference type="SAM" id="MobiDB-lite"/>
    </source>
</evidence>
<evidence type="ECO:0000256" key="7">
    <source>
        <dbReference type="ARBA" id="ARBA00023242"/>
    </source>
</evidence>
<evidence type="ECO:0000256" key="2">
    <source>
        <dbReference type="ARBA" id="ARBA00022737"/>
    </source>
</evidence>
<evidence type="ECO:0000259" key="12">
    <source>
        <dbReference type="PROSITE" id="PS50071"/>
    </source>
</evidence>
<evidence type="ECO:0000313" key="13">
    <source>
        <dbReference type="Ensembl" id="ENSTGEP00000017384.1"/>
    </source>
</evidence>
<dbReference type="InterPro" id="IPR009057">
    <property type="entry name" value="Homeodomain-like_sf"/>
</dbReference>
<name>A0A8D2FA02_THEGE</name>
<dbReference type="Gene3D" id="1.10.10.60">
    <property type="entry name" value="Homeodomain-like"/>
    <property type="match status" value="1"/>
</dbReference>